<dbReference type="PANTHER" id="PTHR28259:SF18">
    <property type="entry name" value="FLUORIDE-SPECIFIC ION CHANNEL FLUC"/>
    <property type="match status" value="1"/>
</dbReference>
<feature type="binding site" evidence="14">
    <location>
        <position position="80"/>
    </location>
    <ligand>
        <name>Na(+)</name>
        <dbReference type="ChEBI" id="CHEBI:29101"/>
        <note>structural</note>
    </ligand>
</feature>
<comment type="function">
    <text evidence="14">Fluoride-specific ion channel. Important for reducing fluoride concentration in the cell, thus reducing its toxicity.</text>
</comment>
<feature type="transmembrane region" description="Helical" evidence="14">
    <location>
        <begin position="101"/>
        <end position="122"/>
    </location>
</feature>
<dbReference type="PANTHER" id="PTHR28259">
    <property type="entry name" value="FLUORIDE EXPORT PROTEIN 1-RELATED"/>
    <property type="match status" value="1"/>
</dbReference>
<evidence type="ECO:0000256" key="6">
    <source>
        <dbReference type="ARBA" id="ARBA00022723"/>
    </source>
</evidence>
<keyword evidence="7 14" id="KW-1133">Transmembrane helix</keyword>
<evidence type="ECO:0000256" key="11">
    <source>
        <dbReference type="ARBA" id="ARBA00023303"/>
    </source>
</evidence>
<comment type="subcellular location">
    <subcellularLocation>
        <location evidence="1 14">Cell membrane</location>
        <topology evidence="1 14">Multi-pass membrane protein</topology>
    </subcellularLocation>
</comment>
<sequence>METIKYALITGAGSFIGGASRYLVSVAVQLASKVGYPISTFLVNIAGSFLIGLILSAWEQDIISDTSRIFLATGIMGGFTTFSSFSQEIMLMLKAGQTGPALLYIFSSIILGLGACIFGYYLGK</sequence>
<evidence type="ECO:0000256" key="5">
    <source>
        <dbReference type="ARBA" id="ARBA00022692"/>
    </source>
</evidence>
<feature type="transmembrane region" description="Helical" evidence="14">
    <location>
        <begin position="6"/>
        <end position="24"/>
    </location>
</feature>
<evidence type="ECO:0000256" key="4">
    <source>
        <dbReference type="ARBA" id="ARBA00022519"/>
    </source>
</evidence>
<feature type="binding site" evidence="14">
    <location>
        <position position="77"/>
    </location>
    <ligand>
        <name>Na(+)</name>
        <dbReference type="ChEBI" id="CHEBI:29101"/>
        <note>structural</note>
    </ligand>
</feature>
<keyword evidence="10 14" id="KW-0472">Membrane</keyword>
<dbReference type="HAMAP" id="MF_00454">
    <property type="entry name" value="FluC"/>
    <property type="match status" value="1"/>
</dbReference>
<dbReference type="NCBIfam" id="TIGR00494">
    <property type="entry name" value="crcB"/>
    <property type="match status" value="1"/>
</dbReference>
<evidence type="ECO:0000256" key="1">
    <source>
        <dbReference type="ARBA" id="ARBA00004651"/>
    </source>
</evidence>
<evidence type="ECO:0000256" key="14">
    <source>
        <dbReference type="HAMAP-Rule" id="MF_00454"/>
    </source>
</evidence>
<dbReference type="Proteomes" id="UP000286715">
    <property type="component" value="Unassembled WGS sequence"/>
</dbReference>
<keyword evidence="6 14" id="KW-0479">Metal-binding</keyword>
<name>A0A401XNW9_9FLAO</name>
<evidence type="ECO:0000256" key="3">
    <source>
        <dbReference type="ARBA" id="ARBA00022475"/>
    </source>
</evidence>
<evidence type="ECO:0000256" key="10">
    <source>
        <dbReference type="ARBA" id="ARBA00023136"/>
    </source>
</evidence>
<keyword evidence="5 14" id="KW-0812">Transmembrane</keyword>
<proteinExistence type="inferred from homology"/>
<keyword evidence="11 14" id="KW-0407">Ion channel</keyword>
<comment type="activity regulation">
    <text evidence="14">Na(+) is not transported, but it plays an essential structural role and its presence is essential for fluoride channel function.</text>
</comment>
<keyword evidence="16" id="KW-1185">Reference proteome</keyword>
<evidence type="ECO:0000313" key="15">
    <source>
        <dbReference type="EMBL" id="GCD78700.1"/>
    </source>
</evidence>
<dbReference type="GO" id="GO:0005886">
    <property type="term" value="C:plasma membrane"/>
    <property type="evidence" value="ECO:0007669"/>
    <property type="project" value="UniProtKB-SubCell"/>
</dbReference>
<comment type="caution">
    <text evidence="15">The sequence shown here is derived from an EMBL/GenBank/DDBJ whole genome shotgun (WGS) entry which is preliminary data.</text>
</comment>
<evidence type="ECO:0000256" key="12">
    <source>
        <dbReference type="ARBA" id="ARBA00035120"/>
    </source>
</evidence>
<dbReference type="Pfam" id="PF02537">
    <property type="entry name" value="CRCB"/>
    <property type="match status" value="1"/>
</dbReference>
<dbReference type="AlphaFoldDB" id="A0A401XNW9"/>
<comment type="catalytic activity">
    <reaction evidence="13">
        <text>fluoride(in) = fluoride(out)</text>
        <dbReference type="Rhea" id="RHEA:76159"/>
        <dbReference type="ChEBI" id="CHEBI:17051"/>
    </reaction>
    <physiologicalReaction direction="left-to-right" evidence="13">
        <dbReference type="Rhea" id="RHEA:76160"/>
    </physiologicalReaction>
</comment>
<accession>A0A401XNW9</accession>
<gene>
    <name evidence="14 15" type="primary">crcB</name>
    <name evidence="14" type="synonym">fluC</name>
    <name evidence="15" type="ORF">JCM31826_21820</name>
</gene>
<dbReference type="GO" id="GO:0046872">
    <property type="term" value="F:metal ion binding"/>
    <property type="evidence" value="ECO:0007669"/>
    <property type="project" value="UniProtKB-KW"/>
</dbReference>
<evidence type="ECO:0000256" key="8">
    <source>
        <dbReference type="ARBA" id="ARBA00023053"/>
    </source>
</evidence>
<organism evidence="15 16">
    <name type="scientific">Thermaurantimonas aggregans</name>
    <dbReference type="NCBI Taxonomy" id="2173829"/>
    <lineage>
        <taxon>Bacteria</taxon>
        <taxon>Pseudomonadati</taxon>
        <taxon>Bacteroidota</taxon>
        <taxon>Flavobacteriia</taxon>
        <taxon>Flavobacteriales</taxon>
        <taxon>Schleiferiaceae</taxon>
        <taxon>Thermaurantimonas</taxon>
    </lineage>
</organism>
<protein>
    <recommendedName>
        <fullName evidence="14">Fluoride-specific ion channel FluC</fullName>
    </recommendedName>
</protein>
<feature type="transmembrane region" description="Helical" evidence="14">
    <location>
        <begin position="36"/>
        <end position="57"/>
    </location>
</feature>
<evidence type="ECO:0000256" key="7">
    <source>
        <dbReference type="ARBA" id="ARBA00022989"/>
    </source>
</evidence>
<keyword evidence="8 14" id="KW-0915">Sodium</keyword>
<keyword evidence="3 14" id="KW-1003">Cell membrane</keyword>
<evidence type="ECO:0000256" key="9">
    <source>
        <dbReference type="ARBA" id="ARBA00023065"/>
    </source>
</evidence>
<keyword evidence="2 14" id="KW-0813">Transport</keyword>
<feature type="transmembrane region" description="Helical" evidence="14">
    <location>
        <begin position="69"/>
        <end position="89"/>
    </location>
</feature>
<evidence type="ECO:0000256" key="2">
    <source>
        <dbReference type="ARBA" id="ARBA00022448"/>
    </source>
</evidence>
<dbReference type="InterPro" id="IPR003691">
    <property type="entry name" value="FluC"/>
</dbReference>
<keyword evidence="9 14" id="KW-0406">Ion transport</keyword>
<dbReference type="OrthoDB" id="9815830at2"/>
<comment type="similarity">
    <text evidence="12 14">Belongs to the fluoride channel Fluc/FEX (TC 1.A.43) family.</text>
</comment>
<evidence type="ECO:0000313" key="16">
    <source>
        <dbReference type="Proteomes" id="UP000286715"/>
    </source>
</evidence>
<keyword evidence="4" id="KW-0997">Cell inner membrane</keyword>
<dbReference type="GO" id="GO:0062054">
    <property type="term" value="F:fluoride channel activity"/>
    <property type="evidence" value="ECO:0007669"/>
    <property type="project" value="UniProtKB-UniRule"/>
</dbReference>
<evidence type="ECO:0000256" key="13">
    <source>
        <dbReference type="ARBA" id="ARBA00035585"/>
    </source>
</evidence>
<dbReference type="EMBL" id="BHZE01000033">
    <property type="protein sequence ID" value="GCD78700.1"/>
    <property type="molecule type" value="Genomic_DNA"/>
</dbReference>
<dbReference type="RefSeq" id="WP_124398752.1">
    <property type="nucleotide sequence ID" value="NZ_BHZE01000033.1"/>
</dbReference>
<dbReference type="GO" id="GO:0140114">
    <property type="term" value="P:cellular detoxification of fluoride"/>
    <property type="evidence" value="ECO:0007669"/>
    <property type="project" value="UniProtKB-UniRule"/>
</dbReference>
<reference evidence="15 16" key="1">
    <citation type="submission" date="2018-11" db="EMBL/GenBank/DDBJ databases">
        <title>Schleiferia aggregans sp. nov., a moderately thermophilic heterotrophic bacterium isolated from microbial mats at a terrestrial hot spring.</title>
        <authorList>
            <person name="Iino T."/>
            <person name="Ohkuma M."/>
            <person name="Haruta S."/>
        </authorList>
    </citation>
    <scope>NUCLEOTIDE SEQUENCE [LARGE SCALE GENOMIC DNA]</scope>
    <source>
        <strain evidence="15 16">LA</strain>
    </source>
</reference>